<dbReference type="KEGG" id="hhy:Halhy_2534"/>
<proteinExistence type="predicted"/>
<dbReference type="HOGENOM" id="CLU_089930_0_1_10"/>
<sequence>MDRRTALNKTALLLGGTILGAEALLSGCAPQSSKSKGILFKAEDEALLNEIADTILPDTPDSPGAKQAGVGAFMQLIVEDCYEPADQKVLIAGLEKIRSISQQQYKQDFVVLNAVQRQGLLTGLDEEAKKHEKSKTDEAPSHYFTILKQLSVFAYFSSEVGTTKALRYNPIPGRFDGCVDYKEGEKAWV</sequence>
<name>F4KYK1_HALH1</name>
<reference key="2">
    <citation type="submission" date="2011-04" db="EMBL/GenBank/DDBJ databases">
        <title>Complete sequence of chromosome of Haliscomenobacter hydrossis DSM 1100.</title>
        <authorList>
            <consortium name="US DOE Joint Genome Institute (JGI-PGF)"/>
            <person name="Lucas S."/>
            <person name="Han J."/>
            <person name="Lapidus A."/>
            <person name="Bruce D."/>
            <person name="Goodwin L."/>
            <person name="Pitluck S."/>
            <person name="Peters L."/>
            <person name="Kyrpides N."/>
            <person name="Mavromatis K."/>
            <person name="Ivanova N."/>
            <person name="Ovchinnikova G."/>
            <person name="Pagani I."/>
            <person name="Daligault H."/>
            <person name="Detter J.C."/>
            <person name="Han C."/>
            <person name="Land M."/>
            <person name="Hauser L."/>
            <person name="Markowitz V."/>
            <person name="Cheng J.-F."/>
            <person name="Hugenholtz P."/>
            <person name="Woyke T."/>
            <person name="Wu D."/>
            <person name="Verbarg S."/>
            <person name="Frueling A."/>
            <person name="Brambilla E."/>
            <person name="Klenk H.-P."/>
            <person name="Eisen J.A."/>
        </authorList>
    </citation>
    <scope>NUCLEOTIDE SEQUENCE</scope>
    <source>
        <strain>DSM 1100</strain>
    </source>
</reference>
<protein>
    <submittedName>
        <fullName evidence="1">Twin-arginine translocation pathway signal</fullName>
    </submittedName>
</protein>
<dbReference type="Proteomes" id="UP000008461">
    <property type="component" value="Chromosome"/>
</dbReference>
<keyword evidence="2" id="KW-1185">Reference proteome</keyword>
<dbReference type="InterPro" id="IPR027056">
    <property type="entry name" value="Gluconate_2DH_su3"/>
</dbReference>
<dbReference type="eggNOG" id="ENOG503134Z">
    <property type="taxonomic scope" value="Bacteria"/>
</dbReference>
<evidence type="ECO:0000313" key="1">
    <source>
        <dbReference type="EMBL" id="AEE50407.1"/>
    </source>
</evidence>
<accession>F4KYK1</accession>
<dbReference type="Pfam" id="PF13618">
    <property type="entry name" value="Gluconate_2-dh3"/>
    <property type="match status" value="1"/>
</dbReference>
<dbReference type="AlphaFoldDB" id="F4KYK1"/>
<dbReference type="OrthoDB" id="6385145at2"/>
<dbReference type="EMBL" id="CP002691">
    <property type="protein sequence ID" value="AEE50407.1"/>
    <property type="molecule type" value="Genomic_DNA"/>
</dbReference>
<gene>
    <name evidence="1" type="ordered locus">Halhy_2534</name>
</gene>
<organism evidence="1 2">
    <name type="scientific">Haliscomenobacter hydrossis (strain ATCC 27775 / DSM 1100 / LMG 10767 / O)</name>
    <dbReference type="NCBI Taxonomy" id="760192"/>
    <lineage>
        <taxon>Bacteria</taxon>
        <taxon>Pseudomonadati</taxon>
        <taxon>Bacteroidota</taxon>
        <taxon>Saprospiria</taxon>
        <taxon>Saprospirales</taxon>
        <taxon>Haliscomenobacteraceae</taxon>
        <taxon>Haliscomenobacter</taxon>
    </lineage>
</organism>
<reference evidence="1 2" key="1">
    <citation type="journal article" date="2011" name="Stand. Genomic Sci.">
        <title>Complete genome sequence of Haliscomenobacter hydrossis type strain (O).</title>
        <authorList>
            <consortium name="US DOE Joint Genome Institute (JGI-PGF)"/>
            <person name="Daligault H."/>
            <person name="Lapidus A."/>
            <person name="Zeytun A."/>
            <person name="Nolan M."/>
            <person name="Lucas S."/>
            <person name="Del Rio T.G."/>
            <person name="Tice H."/>
            <person name="Cheng J.F."/>
            <person name="Tapia R."/>
            <person name="Han C."/>
            <person name="Goodwin L."/>
            <person name="Pitluck S."/>
            <person name="Liolios K."/>
            <person name="Pagani I."/>
            <person name="Ivanova N."/>
            <person name="Huntemann M."/>
            <person name="Mavromatis K."/>
            <person name="Mikhailova N."/>
            <person name="Pati A."/>
            <person name="Chen A."/>
            <person name="Palaniappan K."/>
            <person name="Land M."/>
            <person name="Hauser L."/>
            <person name="Brambilla E.M."/>
            <person name="Rohde M."/>
            <person name="Verbarg S."/>
            <person name="Goker M."/>
            <person name="Bristow J."/>
            <person name="Eisen J.A."/>
            <person name="Markowitz V."/>
            <person name="Hugenholtz P."/>
            <person name="Kyrpides N.C."/>
            <person name="Klenk H.P."/>
            <person name="Woyke T."/>
        </authorList>
    </citation>
    <scope>NUCLEOTIDE SEQUENCE [LARGE SCALE GENOMIC DNA]</scope>
    <source>
        <strain evidence="2">ATCC 27775 / DSM 1100 / LMG 10767 / O</strain>
    </source>
</reference>
<dbReference type="RefSeq" id="WP_013764956.1">
    <property type="nucleotide sequence ID" value="NC_015510.1"/>
</dbReference>
<dbReference type="STRING" id="760192.Halhy_2534"/>
<evidence type="ECO:0000313" key="2">
    <source>
        <dbReference type="Proteomes" id="UP000008461"/>
    </source>
</evidence>